<dbReference type="PANTHER" id="PTHR42759:SF1">
    <property type="entry name" value="MAGNESIUM-CHELATASE SUBUNIT CHLD"/>
    <property type="match status" value="1"/>
</dbReference>
<protein>
    <submittedName>
        <fullName evidence="2">MoxR-like ATPase</fullName>
        <ecNumber evidence="2">3.6.3.-</ecNumber>
    </submittedName>
</protein>
<evidence type="ECO:0000313" key="2">
    <source>
        <dbReference type="EMBL" id="MBP2365126.1"/>
    </source>
</evidence>
<dbReference type="PANTHER" id="PTHR42759">
    <property type="entry name" value="MOXR FAMILY PROTEIN"/>
    <property type="match status" value="1"/>
</dbReference>
<dbReference type="GO" id="GO:0016787">
    <property type="term" value="F:hydrolase activity"/>
    <property type="evidence" value="ECO:0007669"/>
    <property type="project" value="UniProtKB-KW"/>
</dbReference>
<evidence type="ECO:0000259" key="1">
    <source>
        <dbReference type="Pfam" id="PF07728"/>
    </source>
</evidence>
<dbReference type="InterPro" id="IPR050764">
    <property type="entry name" value="CbbQ/NirQ/NorQ/GpvN"/>
</dbReference>
<dbReference type="Pfam" id="PF07728">
    <property type="entry name" value="AAA_5"/>
    <property type="match status" value="1"/>
</dbReference>
<gene>
    <name evidence="2" type="ORF">JOF36_000822</name>
</gene>
<dbReference type="Proteomes" id="UP001519295">
    <property type="component" value="Unassembled WGS sequence"/>
</dbReference>
<dbReference type="RefSeq" id="WP_210025077.1">
    <property type="nucleotide sequence ID" value="NZ_JAGINU010000001.1"/>
</dbReference>
<keyword evidence="3" id="KW-1185">Reference proteome</keyword>
<dbReference type="EC" id="3.6.3.-" evidence="2"/>
<evidence type="ECO:0000313" key="3">
    <source>
        <dbReference type="Proteomes" id="UP001519295"/>
    </source>
</evidence>
<sequence>MHETAINGHVPDTVIIDTAVTDTAITGSRVTGADGGSVRRVRARVARHLVGRERELDLLLAAVAAGRDVMLEGPPGTSKSTLLRAITTEWGIPLLFVEGNADLTPTRLVGHHNPARVLREDYTADNFVPGPLVEAMRTGGFLYVEEFNRAPEDTLNTLLTAMAERRIAVPRVGTVTAAPTFRVVASMNPYDTIGTTRLSTSVHDRLCRMAIDYQDAEAERGIVTRRSEISSGRLVADAVALTRATRERDDVRQGSSVRGAIDVALIAAQLAAMRDVALPEQSSVAPPRGLPQDYTALVMDAMLLALSGRIQLDETVEATPEQVLREIWEDHFLLLPAAAEPG</sequence>
<dbReference type="EMBL" id="JAGINU010000001">
    <property type="protein sequence ID" value="MBP2365126.1"/>
    <property type="molecule type" value="Genomic_DNA"/>
</dbReference>
<feature type="domain" description="ATPase dynein-related AAA" evidence="1">
    <location>
        <begin position="68"/>
        <end position="205"/>
    </location>
</feature>
<dbReference type="Gene3D" id="3.40.50.300">
    <property type="entry name" value="P-loop containing nucleotide triphosphate hydrolases"/>
    <property type="match status" value="1"/>
</dbReference>
<organism evidence="2 3">
    <name type="scientific">Pseudonocardia parietis</name>
    <dbReference type="NCBI Taxonomy" id="570936"/>
    <lineage>
        <taxon>Bacteria</taxon>
        <taxon>Bacillati</taxon>
        <taxon>Actinomycetota</taxon>
        <taxon>Actinomycetes</taxon>
        <taxon>Pseudonocardiales</taxon>
        <taxon>Pseudonocardiaceae</taxon>
        <taxon>Pseudonocardia</taxon>
    </lineage>
</organism>
<reference evidence="2 3" key="1">
    <citation type="submission" date="2021-03" db="EMBL/GenBank/DDBJ databases">
        <title>Sequencing the genomes of 1000 actinobacteria strains.</title>
        <authorList>
            <person name="Klenk H.-P."/>
        </authorList>
    </citation>
    <scope>NUCLEOTIDE SEQUENCE [LARGE SCALE GENOMIC DNA]</scope>
    <source>
        <strain evidence="2 3">DSM 45256</strain>
    </source>
</reference>
<proteinExistence type="predicted"/>
<keyword evidence="2" id="KW-0378">Hydrolase</keyword>
<accession>A0ABS4VMX0</accession>
<dbReference type="InterPro" id="IPR027417">
    <property type="entry name" value="P-loop_NTPase"/>
</dbReference>
<comment type="caution">
    <text evidence="2">The sequence shown here is derived from an EMBL/GenBank/DDBJ whole genome shotgun (WGS) entry which is preliminary data.</text>
</comment>
<dbReference type="InterPro" id="IPR011704">
    <property type="entry name" value="ATPase_dyneun-rel_AAA"/>
</dbReference>
<dbReference type="SUPFAM" id="SSF52540">
    <property type="entry name" value="P-loop containing nucleoside triphosphate hydrolases"/>
    <property type="match status" value="1"/>
</dbReference>
<name>A0ABS4VMX0_9PSEU</name>